<evidence type="ECO:0000256" key="1">
    <source>
        <dbReference type="ARBA" id="ARBA00001970"/>
    </source>
</evidence>
<reference evidence="15" key="1">
    <citation type="submission" date="2008-12" db="EMBL/GenBank/DDBJ databases">
        <title>Annotation of Streptomyces ghanaensis ATCC 14672.</title>
        <authorList>
            <consortium name="The Broad Institute Genome Sequencing Platform"/>
            <consortium name="Broad Institute Microbial Sequencing Center"/>
            <person name="Fischbach M."/>
            <person name="Ward D."/>
            <person name="Young S."/>
            <person name="Kodira C.D."/>
            <person name="Zeng Q."/>
            <person name="Koehrsen M."/>
            <person name="Godfrey P."/>
            <person name="Alvarado L."/>
            <person name="Berlin A.M."/>
            <person name="Borenstein D."/>
            <person name="Chen Z."/>
            <person name="Engels R."/>
            <person name="Freedman E."/>
            <person name="Gellesch M."/>
            <person name="Goldberg J."/>
            <person name="Griggs A."/>
            <person name="Gujja S."/>
            <person name="Heiman D.I."/>
            <person name="Hepburn T.A."/>
            <person name="Howarth C."/>
            <person name="Jen D."/>
            <person name="Larson L."/>
            <person name="Lewis B."/>
            <person name="Mehta T."/>
            <person name="Park D."/>
            <person name="Pearson M."/>
            <person name="Roberts A."/>
            <person name="Saif S."/>
            <person name="Shea T.D."/>
            <person name="Shenoy N."/>
            <person name="Sisk P."/>
            <person name="Stolte C."/>
            <person name="Sykes S.N."/>
            <person name="Walk T."/>
            <person name="White J."/>
            <person name="Yandava C."/>
            <person name="Straight P."/>
            <person name="Clardy J."/>
            <person name="Hung D."/>
            <person name="Kolter R."/>
            <person name="Mekalanos J."/>
            <person name="Walker S."/>
            <person name="Walsh C.T."/>
            <person name="Wieland B.L.C."/>
            <person name="Ilzarbe M."/>
            <person name="Galagan J."/>
            <person name="Nusbaum C."/>
            <person name="Birren B."/>
        </authorList>
    </citation>
    <scope>NUCLEOTIDE SEQUENCE [LARGE SCALE GENOMIC DNA]</scope>
    <source>
        <strain evidence="15">ATCC 14672 / DSM 40746 / JCM 4963 / KCTC 9882 / NRRL B-12104 / FH 1290</strain>
    </source>
</reference>
<name>D5ZX55_STRV1</name>
<dbReference type="eggNOG" id="COG1017">
    <property type="taxonomic scope" value="Bacteria"/>
</dbReference>
<dbReference type="Proteomes" id="UP000003824">
    <property type="component" value="Unassembled WGS sequence"/>
</dbReference>
<evidence type="ECO:0000256" key="5">
    <source>
        <dbReference type="ARBA" id="ARBA00022714"/>
    </source>
</evidence>
<dbReference type="Gene3D" id="3.40.50.80">
    <property type="entry name" value="Nucleotide-binding domain of ferredoxin-NADP reductase (FNR) module"/>
    <property type="match status" value="1"/>
</dbReference>
<evidence type="ECO:0000313" key="15">
    <source>
        <dbReference type="Proteomes" id="UP000003824"/>
    </source>
</evidence>
<evidence type="ECO:0000259" key="13">
    <source>
        <dbReference type="PROSITE" id="PS51384"/>
    </source>
</evidence>
<keyword evidence="5" id="KW-0408">Iron</keyword>
<dbReference type="InterPro" id="IPR012292">
    <property type="entry name" value="Globin/Proto"/>
</dbReference>
<evidence type="ECO:0000256" key="11">
    <source>
        <dbReference type="SAM" id="MobiDB-lite"/>
    </source>
</evidence>
<protein>
    <recommendedName>
        <fullName evidence="4">nitric oxide dioxygenase</fullName>
        <ecNumber evidence="4">1.14.12.17</ecNumber>
    </recommendedName>
</protein>
<gene>
    <name evidence="14" type="ORF">SSFG_00419</name>
</gene>
<comment type="cofactor">
    <cofactor evidence="1">
        <name>heme b</name>
        <dbReference type="ChEBI" id="CHEBI:60344"/>
    </cofactor>
</comment>
<dbReference type="CDD" id="cd19753">
    <property type="entry name" value="Mb-like_oxidoreductase"/>
    <property type="match status" value="1"/>
</dbReference>
<dbReference type="InterPro" id="IPR050415">
    <property type="entry name" value="MRET"/>
</dbReference>
<dbReference type="EC" id="1.14.12.17" evidence="4"/>
<evidence type="ECO:0000256" key="6">
    <source>
        <dbReference type="ARBA" id="ARBA00022857"/>
    </source>
</evidence>
<dbReference type="InterPro" id="IPR000971">
    <property type="entry name" value="Globin"/>
</dbReference>
<evidence type="ECO:0000256" key="8">
    <source>
        <dbReference type="ARBA" id="ARBA00023027"/>
    </source>
</evidence>
<comment type="similarity">
    <text evidence="3">In the C-terminal section; belongs to the flavoprotein pyridine nucleotide cytochrome reductase family.</text>
</comment>
<dbReference type="Pfam" id="PF00970">
    <property type="entry name" value="FAD_binding_6"/>
    <property type="match status" value="1"/>
</dbReference>
<dbReference type="GO" id="GO:0051537">
    <property type="term" value="F:2 iron, 2 sulfur cluster binding"/>
    <property type="evidence" value="ECO:0007669"/>
    <property type="project" value="UniProtKB-KW"/>
</dbReference>
<dbReference type="AlphaFoldDB" id="D5ZX55"/>
<dbReference type="InterPro" id="IPR009050">
    <property type="entry name" value="Globin-like_sf"/>
</dbReference>
<dbReference type="InterPro" id="IPR017927">
    <property type="entry name" value="FAD-bd_FR_type"/>
</dbReference>
<dbReference type="GO" id="GO:0020037">
    <property type="term" value="F:heme binding"/>
    <property type="evidence" value="ECO:0007669"/>
    <property type="project" value="InterPro"/>
</dbReference>
<evidence type="ECO:0000313" key="14">
    <source>
        <dbReference type="EMBL" id="EFE65165.2"/>
    </source>
</evidence>
<keyword evidence="5" id="KW-0001">2Fe-2S</keyword>
<feature type="region of interest" description="Disordered" evidence="11">
    <location>
        <begin position="448"/>
        <end position="479"/>
    </location>
</feature>
<keyword evidence="7" id="KW-0411">Iron-sulfur</keyword>
<keyword evidence="6" id="KW-0521">NADP</keyword>
<comment type="cofactor">
    <cofactor evidence="2">
        <name>FAD</name>
        <dbReference type="ChEBI" id="CHEBI:57692"/>
    </cofactor>
</comment>
<evidence type="ECO:0000256" key="9">
    <source>
        <dbReference type="ARBA" id="ARBA00048649"/>
    </source>
</evidence>
<sequence>MVLPVLGRRAGPPGPVRRVVHRRGTRDAEGVLTVGANDGNYHTLLARHEAMRLRRHLLSPGNTADAGGAVGAPAGEPYDGEADRRTIMRDLDLVAPFDELITHLYRALFARHPSLRSLFPASMEFQQAHLARALWFLIEHLDRPDEITGTFTQLGRDHRRLGLRPAQYAAFETALCEALRVRAGEHWTAELEQAWVRMLRFGVAAMVQGAEAALREPPFWRATVTEHRLRGPDLAVLRVRPHETFRYRAGQHVALESARLPHTWRPYYPAGVPGRDGELEFHVRRTGPGGVSEALVRHTGTGDEVRIGPPKGNLALGEEPFGGLQLVAWDTGWAAMKALLQELEGRVRQVPGHRTRRVRLFVGADALVGLYDAEYLTGLEQRRSWLTVVPVTGGAPGEGGYNRLVHAVTGSGPLPAGRTLVAGPPEMVRAVTAALTRAGLPAEHLRHDLPPAGPHDVPRPVGDLGPAGAPVPPGRAVPV</sequence>
<dbReference type="GO" id="GO:0008941">
    <property type="term" value="F:nitric oxide dioxygenase NAD(P)H activity"/>
    <property type="evidence" value="ECO:0007669"/>
    <property type="project" value="UniProtKB-EC"/>
</dbReference>
<dbReference type="GO" id="GO:0019825">
    <property type="term" value="F:oxygen binding"/>
    <property type="evidence" value="ECO:0007669"/>
    <property type="project" value="InterPro"/>
</dbReference>
<dbReference type="PROSITE" id="PS01033">
    <property type="entry name" value="GLOBIN"/>
    <property type="match status" value="1"/>
</dbReference>
<evidence type="ECO:0000256" key="3">
    <source>
        <dbReference type="ARBA" id="ARBA00006401"/>
    </source>
</evidence>
<dbReference type="PROSITE" id="PS51384">
    <property type="entry name" value="FAD_FR"/>
    <property type="match status" value="1"/>
</dbReference>
<evidence type="ECO:0000256" key="10">
    <source>
        <dbReference type="ARBA" id="ARBA00049433"/>
    </source>
</evidence>
<dbReference type="EMBL" id="DS999641">
    <property type="protein sequence ID" value="EFE65165.2"/>
    <property type="molecule type" value="Genomic_DNA"/>
</dbReference>
<accession>D5ZX55</accession>
<dbReference type="InterPro" id="IPR039261">
    <property type="entry name" value="FNR_nucleotide-bd"/>
</dbReference>
<evidence type="ECO:0000256" key="4">
    <source>
        <dbReference type="ARBA" id="ARBA00012229"/>
    </source>
</evidence>
<keyword evidence="5" id="KW-0479">Metal-binding</keyword>
<dbReference type="InterPro" id="IPR017938">
    <property type="entry name" value="Riboflavin_synthase-like_b-brl"/>
</dbReference>
<dbReference type="SUPFAM" id="SSF63380">
    <property type="entry name" value="Riboflavin synthase domain-like"/>
    <property type="match status" value="1"/>
</dbReference>
<dbReference type="PANTHER" id="PTHR47354:SF5">
    <property type="entry name" value="PROTEIN RFBI"/>
    <property type="match status" value="1"/>
</dbReference>
<feature type="compositionally biased region" description="Pro residues" evidence="11">
    <location>
        <begin position="469"/>
        <end position="479"/>
    </location>
</feature>
<dbReference type="SUPFAM" id="SSF46458">
    <property type="entry name" value="Globin-like"/>
    <property type="match status" value="1"/>
</dbReference>
<comment type="catalytic activity">
    <reaction evidence="9">
        <text>2 nitric oxide + NADH + 2 O2 = 2 nitrate + NAD(+) + H(+)</text>
        <dbReference type="Rhea" id="RHEA:19469"/>
        <dbReference type="ChEBI" id="CHEBI:15378"/>
        <dbReference type="ChEBI" id="CHEBI:15379"/>
        <dbReference type="ChEBI" id="CHEBI:16480"/>
        <dbReference type="ChEBI" id="CHEBI:17632"/>
        <dbReference type="ChEBI" id="CHEBI:57540"/>
        <dbReference type="ChEBI" id="CHEBI:57945"/>
        <dbReference type="EC" id="1.14.12.17"/>
    </reaction>
</comment>
<comment type="catalytic activity">
    <reaction evidence="10">
        <text>2 nitric oxide + NADPH + 2 O2 = 2 nitrate + NADP(+) + H(+)</text>
        <dbReference type="Rhea" id="RHEA:19465"/>
        <dbReference type="ChEBI" id="CHEBI:15378"/>
        <dbReference type="ChEBI" id="CHEBI:15379"/>
        <dbReference type="ChEBI" id="CHEBI:16480"/>
        <dbReference type="ChEBI" id="CHEBI:17632"/>
        <dbReference type="ChEBI" id="CHEBI:57783"/>
        <dbReference type="ChEBI" id="CHEBI:58349"/>
        <dbReference type="EC" id="1.14.12.17"/>
    </reaction>
</comment>
<dbReference type="PANTHER" id="PTHR47354">
    <property type="entry name" value="NADH OXIDOREDUCTASE HCR"/>
    <property type="match status" value="1"/>
</dbReference>
<keyword evidence="8" id="KW-0520">NAD</keyword>
<feature type="domain" description="Globin" evidence="12">
    <location>
        <begin position="78"/>
        <end position="211"/>
    </location>
</feature>
<evidence type="ECO:0000256" key="2">
    <source>
        <dbReference type="ARBA" id="ARBA00001974"/>
    </source>
</evidence>
<proteinExistence type="inferred from homology"/>
<dbReference type="Gene3D" id="2.40.30.10">
    <property type="entry name" value="Translation factors"/>
    <property type="match status" value="1"/>
</dbReference>
<feature type="domain" description="FAD-binding FR-type" evidence="13">
    <location>
        <begin position="217"/>
        <end position="317"/>
    </location>
</feature>
<evidence type="ECO:0000259" key="12">
    <source>
        <dbReference type="PROSITE" id="PS01033"/>
    </source>
</evidence>
<dbReference type="eggNOG" id="COG0543">
    <property type="taxonomic scope" value="Bacteria"/>
</dbReference>
<dbReference type="SUPFAM" id="SSF52343">
    <property type="entry name" value="Ferredoxin reductase-like, C-terminal NADP-linked domain"/>
    <property type="match status" value="1"/>
</dbReference>
<dbReference type="Pfam" id="PF00042">
    <property type="entry name" value="Globin"/>
    <property type="match status" value="1"/>
</dbReference>
<evidence type="ECO:0000256" key="7">
    <source>
        <dbReference type="ARBA" id="ARBA00023014"/>
    </source>
</evidence>
<dbReference type="InterPro" id="IPR008333">
    <property type="entry name" value="Cbr1-like_FAD-bd_dom"/>
</dbReference>
<organism evidence="14 15">
    <name type="scientific">Streptomyces viridosporus (strain ATCC 14672 / DSM 40746 / JCM 4963 / KCTC 9882 / NRRL B-12104 / FH 1290)</name>
    <name type="common">Streptomyces ghanaensis</name>
    <dbReference type="NCBI Taxonomy" id="566461"/>
    <lineage>
        <taxon>Bacteria</taxon>
        <taxon>Bacillati</taxon>
        <taxon>Actinomycetota</taxon>
        <taxon>Actinomycetes</taxon>
        <taxon>Kitasatosporales</taxon>
        <taxon>Streptomycetaceae</taxon>
        <taxon>Streptomyces</taxon>
    </lineage>
</organism>
<dbReference type="Gene3D" id="1.10.490.10">
    <property type="entry name" value="Globins"/>
    <property type="match status" value="1"/>
</dbReference>